<evidence type="ECO:0000313" key="1">
    <source>
        <dbReference type="EMBL" id="WJJ55260.1"/>
    </source>
</evidence>
<organism evidence="1">
    <name type="scientific">Alicyclobacillus phage KKP_3916</name>
    <dbReference type="NCBI Taxonomy" id="3040651"/>
    <lineage>
        <taxon>Viruses</taxon>
        <taxon>Duplodnaviria</taxon>
        <taxon>Heunggongvirae</taxon>
        <taxon>Uroviricota</taxon>
        <taxon>Caudoviricetes</taxon>
    </lineage>
</organism>
<gene>
    <name evidence="1" type="ORF">QB910_000016</name>
</gene>
<sequence>MINFNTQADFNAVFAPQEGDPGYLIVSKDGEYVVWAKNSETAYALADQSKADIIPAIQAKGNYFKNFAEEATIDPKSGEEILTPKQA</sequence>
<reference evidence="1" key="1">
    <citation type="submission" date="2023-04" db="EMBL/GenBank/DDBJ databases">
        <title>Characterization and genome study of newly isolated Alicyclobacillus-specific phaga.</title>
        <authorList>
            <person name="Shymialevich D."/>
            <person name="Wojcicki M."/>
            <person name="Srednicka P."/>
            <person name="Swider O."/>
        </authorList>
    </citation>
    <scope>NUCLEOTIDE SEQUENCE</scope>
</reference>
<accession>A0AAT9V7F4</accession>
<protein>
    <submittedName>
        <fullName evidence="1">Uncharacterized protein</fullName>
    </submittedName>
</protein>
<dbReference type="EMBL" id="OQ846916">
    <property type="protein sequence ID" value="WJJ55260.1"/>
    <property type="molecule type" value="Genomic_DNA"/>
</dbReference>
<proteinExistence type="predicted"/>
<name>A0AAT9V7F4_9CAUD</name>